<dbReference type="SUPFAM" id="SSF51556">
    <property type="entry name" value="Metallo-dependent hydrolases"/>
    <property type="match status" value="1"/>
</dbReference>
<evidence type="ECO:0000313" key="3">
    <source>
        <dbReference type="Proteomes" id="UP001500928"/>
    </source>
</evidence>
<dbReference type="PANTHER" id="PTHR43135:SF3">
    <property type="entry name" value="ALPHA-D-RIBOSE 1-METHYLPHOSPHONATE 5-TRIPHOSPHATE DIPHOSPHATASE"/>
    <property type="match status" value="1"/>
</dbReference>
<dbReference type="Pfam" id="PF01979">
    <property type="entry name" value="Amidohydro_1"/>
    <property type="match status" value="1"/>
</dbReference>
<dbReference type="InterPro" id="IPR032466">
    <property type="entry name" value="Metal_Hydrolase"/>
</dbReference>
<name>A0ABP9A2K9_9PSEU</name>
<protein>
    <submittedName>
        <fullName evidence="2">Amidohydrolase family protein</fullName>
    </submittedName>
</protein>
<evidence type="ECO:0000259" key="1">
    <source>
        <dbReference type="Pfam" id="PF01979"/>
    </source>
</evidence>
<dbReference type="InterPro" id="IPR006680">
    <property type="entry name" value="Amidohydro-rel"/>
</dbReference>
<sequence length="407" mass="41673">MISRPDEVASPTVRPRLLVAARVVPAPGEPAIAPGAVLVDGPTIAAVGPPDALAAARPDAERVDLAGATLVPGLVNVHVHLAFEPERDPVTPPPERPTPDLAAAVARNALRLLDEGVTTARDLGDRDGVVAAWRASGAPGPRVLTSRTPLTSPGGHCWFLGGEVRGDVRDAVRHRADQGADWIKVMAGGGMLTPSSPRPWESQFDDAALAALLAAAREVGLPVAAHAHGTATMAACARAGVDTIEHGGWLAGPGPSPGAAPATDPRPEVADAIAASGAVLVPTRARGWRTWPPEADRDGLLARLAWNASRGIRMVVGTDAGAGPGVFDDVVDTLTLYRAAGFPDAAVLAMATTEAAAVLGLADRIGRLAPGYAADVLAVDGDPTRDVEALRRLRLVVAAGRAHLPRA</sequence>
<dbReference type="Proteomes" id="UP001500928">
    <property type="component" value="Unassembled WGS sequence"/>
</dbReference>
<dbReference type="PANTHER" id="PTHR43135">
    <property type="entry name" value="ALPHA-D-RIBOSE 1-METHYLPHOSPHONATE 5-TRIPHOSPHATE DIPHOSPHATASE"/>
    <property type="match status" value="1"/>
</dbReference>
<keyword evidence="3" id="KW-1185">Reference proteome</keyword>
<dbReference type="Gene3D" id="3.20.20.140">
    <property type="entry name" value="Metal-dependent hydrolases"/>
    <property type="match status" value="1"/>
</dbReference>
<organism evidence="2 3">
    <name type="scientific">Actinomycetospora chlora</name>
    <dbReference type="NCBI Taxonomy" id="663608"/>
    <lineage>
        <taxon>Bacteria</taxon>
        <taxon>Bacillati</taxon>
        <taxon>Actinomycetota</taxon>
        <taxon>Actinomycetes</taxon>
        <taxon>Pseudonocardiales</taxon>
        <taxon>Pseudonocardiaceae</taxon>
        <taxon>Actinomycetospora</taxon>
    </lineage>
</organism>
<dbReference type="SUPFAM" id="SSF51338">
    <property type="entry name" value="Composite domain of metallo-dependent hydrolases"/>
    <property type="match status" value="1"/>
</dbReference>
<dbReference type="Gene3D" id="2.30.40.10">
    <property type="entry name" value="Urease, subunit C, domain 1"/>
    <property type="match status" value="1"/>
</dbReference>
<comment type="caution">
    <text evidence="2">The sequence shown here is derived from an EMBL/GenBank/DDBJ whole genome shotgun (WGS) entry which is preliminary data.</text>
</comment>
<accession>A0ABP9A2K9</accession>
<dbReference type="InterPro" id="IPR051781">
    <property type="entry name" value="Metallo-dep_Hydrolase"/>
</dbReference>
<dbReference type="EMBL" id="BAABHO010000001">
    <property type="protein sequence ID" value="GAA4772716.1"/>
    <property type="molecule type" value="Genomic_DNA"/>
</dbReference>
<gene>
    <name evidence="2" type="ORF">GCM10023200_01330</name>
</gene>
<dbReference type="InterPro" id="IPR011059">
    <property type="entry name" value="Metal-dep_hydrolase_composite"/>
</dbReference>
<proteinExistence type="predicted"/>
<reference evidence="3" key="1">
    <citation type="journal article" date="2019" name="Int. J. Syst. Evol. Microbiol.">
        <title>The Global Catalogue of Microorganisms (GCM) 10K type strain sequencing project: providing services to taxonomists for standard genome sequencing and annotation.</title>
        <authorList>
            <consortium name="The Broad Institute Genomics Platform"/>
            <consortium name="The Broad Institute Genome Sequencing Center for Infectious Disease"/>
            <person name="Wu L."/>
            <person name="Ma J."/>
        </authorList>
    </citation>
    <scope>NUCLEOTIDE SEQUENCE [LARGE SCALE GENOMIC DNA]</scope>
    <source>
        <strain evidence="3">JCM 17979</strain>
    </source>
</reference>
<evidence type="ECO:0000313" key="2">
    <source>
        <dbReference type="EMBL" id="GAA4772716.1"/>
    </source>
</evidence>
<feature type="domain" description="Amidohydrolase-related" evidence="1">
    <location>
        <begin position="69"/>
        <end position="397"/>
    </location>
</feature>